<gene>
    <name evidence="2" type="ORF">V8G54_032335</name>
</gene>
<evidence type="ECO:0000313" key="3">
    <source>
        <dbReference type="Proteomes" id="UP001374535"/>
    </source>
</evidence>
<sequence length="106" mass="11928">MQTSLSPTQNPPSPPETSDRTTPQRLVPRQHGYNKFLTLQESASEPPSNQLVLRSAPPWRSRTKTREQPQPHTLMAPSPTPQLVSLQRVWKACSQSNTPSLLHCFC</sequence>
<keyword evidence="3" id="KW-1185">Reference proteome</keyword>
<proteinExistence type="predicted"/>
<accession>A0AAQ3MLF5</accession>
<protein>
    <submittedName>
        <fullName evidence="2">Uncharacterized protein</fullName>
    </submittedName>
</protein>
<evidence type="ECO:0000313" key="2">
    <source>
        <dbReference type="EMBL" id="WVY93247.1"/>
    </source>
</evidence>
<feature type="region of interest" description="Disordered" evidence="1">
    <location>
        <begin position="1"/>
        <end position="26"/>
    </location>
</feature>
<evidence type="ECO:0000256" key="1">
    <source>
        <dbReference type="SAM" id="MobiDB-lite"/>
    </source>
</evidence>
<dbReference type="Proteomes" id="UP001374535">
    <property type="component" value="Chromosome 10"/>
</dbReference>
<feature type="region of interest" description="Disordered" evidence="1">
    <location>
        <begin position="40"/>
        <end position="79"/>
    </location>
</feature>
<feature type="compositionally biased region" description="Polar residues" evidence="1">
    <location>
        <begin position="40"/>
        <end position="52"/>
    </location>
</feature>
<organism evidence="2 3">
    <name type="scientific">Vigna mungo</name>
    <name type="common">Black gram</name>
    <name type="synonym">Phaseolus mungo</name>
    <dbReference type="NCBI Taxonomy" id="3915"/>
    <lineage>
        <taxon>Eukaryota</taxon>
        <taxon>Viridiplantae</taxon>
        <taxon>Streptophyta</taxon>
        <taxon>Embryophyta</taxon>
        <taxon>Tracheophyta</taxon>
        <taxon>Spermatophyta</taxon>
        <taxon>Magnoliopsida</taxon>
        <taxon>eudicotyledons</taxon>
        <taxon>Gunneridae</taxon>
        <taxon>Pentapetalae</taxon>
        <taxon>rosids</taxon>
        <taxon>fabids</taxon>
        <taxon>Fabales</taxon>
        <taxon>Fabaceae</taxon>
        <taxon>Papilionoideae</taxon>
        <taxon>50 kb inversion clade</taxon>
        <taxon>NPAAA clade</taxon>
        <taxon>indigoferoid/millettioid clade</taxon>
        <taxon>Phaseoleae</taxon>
        <taxon>Vigna</taxon>
    </lineage>
</organism>
<dbReference type="EMBL" id="CP144691">
    <property type="protein sequence ID" value="WVY93247.1"/>
    <property type="molecule type" value="Genomic_DNA"/>
</dbReference>
<dbReference type="AlphaFoldDB" id="A0AAQ3MLF5"/>
<reference evidence="2 3" key="1">
    <citation type="journal article" date="2023" name="Life. Sci Alliance">
        <title>Evolutionary insights into 3D genome organization and epigenetic landscape of Vigna mungo.</title>
        <authorList>
            <person name="Junaid A."/>
            <person name="Singh B."/>
            <person name="Bhatia S."/>
        </authorList>
    </citation>
    <scope>NUCLEOTIDE SEQUENCE [LARGE SCALE GENOMIC DNA]</scope>
    <source>
        <strain evidence="2">Urdbean</strain>
    </source>
</reference>
<name>A0AAQ3MLF5_VIGMU</name>
<feature type="non-terminal residue" evidence="2">
    <location>
        <position position="106"/>
    </location>
</feature>